<dbReference type="GO" id="GO:0016787">
    <property type="term" value="F:hydrolase activity"/>
    <property type="evidence" value="ECO:0007669"/>
    <property type="project" value="InterPro"/>
</dbReference>
<feature type="transmembrane region" description="Helical" evidence="2">
    <location>
        <begin position="7"/>
        <end position="27"/>
    </location>
</feature>
<evidence type="ECO:0000256" key="1">
    <source>
        <dbReference type="ARBA" id="ARBA00022729"/>
    </source>
</evidence>
<proteinExistence type="predicted"/>
<reference evidence="5" key="1">
    <citation type="submission" date="2009-08" db="EMBL/GenBank/DDBJ databases">
        <title>The complete genome of Chitinophaga pinensis DSM 2588.</title>
        <authorList>
            <consortium name="US DOE Joint Genome Institute (JGI-PGF)"/>
            <person name="Lucas S."/>
            <person name="Copeland A."/>
            <person name="Lapidus A."/>
            <person name="Glavina del Rio T."/>
            <person name="Dalin E."/>
            <person name="Tice H."/>
            <person name="Bruce D."/>
            <person name="Goodwin L."/>
            <person name="Pitluck S."/>
            <person name="Kyrpides N."/>
            <person name="Mavromatis K."/>
            <person name="Ivanova N."/>
            <person name="Mikhailova N."/>
            <person name="Sims D."/>
            <person name="Meinche L."/>
            <person name="Brettin T."/>
            <person name="Detter J.C."/>
            <person name="Han C."/>
            <person name="Larimer F."/>
            <person name="Land M."/>
            <person name="Hauser L."/>
            <person name="Markowitz V."/>
            <person name="Cheng J.-F."/>
            <person name="Hugenholtz P."/>
            <person name="Woyke T."/>
            <person name="Wu D."/>
            <person name="Spring S."/>
            <person name="Klenk H.-P."/>
            <person name="Eisen J.A."/>
        </authorList>
    </citation>
    <scope>NUCLEOTIDE SEQUENCE [LARGE SCALE GENOMIC DNA]</scope>
    <source>
        <strain evidence="5">ATCC 43595 / DSM 2588 / LMG 13176 / NBRC 15968 / NCIMB 11800 / UQM 2034</strain>
    </source>
</reference>
<feature type="domain" description="Phospholipase/carboxylesterase/thioesterase" evidence="3">
    <location>
        <begin position="59"/>
        <end position="218"/>
    </location>
</feature>
<evidence type="ECO:0000313" key="4">
    <source>
        <dbReference type="EMBL" id="ACU60595.1"/>
    </source>
</evidence>
<dbReference type="Gene3D" id="3.40.50.1820">
    <property type="entry name" value="alpha/beta hydrolase"/>
    <property type="match status" value="1"/>
</dbReference>
<sequence length="314" mass="34378">MYLLKIGCISLAVLLVIIAALYSYYVYTPIPKTPPLSATIRTSKIKVGELERSFLSYVPAKAPDHPALVIMLHGSGLDGKRFREWTGYSFDQLADKHGFLVAYPDGYKGNWNDCRINAPFEAKQLNIDDMGFLHTLIAYYERQYNIDPAKVFVFGYSNGGQMAFRLAMETPEKVAAIAAVCASLPDAATCSCTMQGATPPVLLINGTADKIIPYKGGEVTLFFKKVGIGISAPATAKHFADRNNAVEQQPETTSGTISQRTWIKEGHAFVKLISISGGGHTVPQQTFRFPRLLGMTSTAYDSPSEACHFFGLDK</sequence>
<keyword evidence="2" id="KW-1133">Transmembrane helix</keyword>
<evidence type="ECO:0000313" key="5">
    <source>
        <dbReference type="Proteomes" id="UP000002215"/>
    </source>
</evidence>
<accession>A0A979G4L0</accession>
<dbReference type="PANTHER" id="PTHR43037">
    <property type="entry name" value="UNNAMED PRODUCT-RELATED"/>
    <property type="match status" value="1"/>
</dbReference>
<dbReference type="RefSeq" id="WP_012790771.1">
    <property type="nucleotide sequence ID" value="NC_013132.1"/>
</dbReference>
<dbReference type="Pfam" id="PF02230">
    <property type="entry name" value="Abhydrolase_2"/>
    <property type="match status" value="1"/>
</dbReference>
<dbReference type="EMBL" id="CP001699">
    <property type="protein sequence ID" value="ACU60595.1"/>
    <property type="molecule type" value="Genomic_DNA"/>
</dbReference>
<dbReference type="InterPro" id="IPR029058">
    <property type="entry name" value="AB_hydrolase_fold"/>
</dbReference>
<gene>
    <name evidence="4" type="ordered locus">Cpin_3127</name>
</gene>
<evidence type="ECO:0000259" key="3">
    <source>
        <dbReference type="Pfam" id="PF02230"/>
    </source>
</evidence>
<dbReference type="Proteomes" id="UP000002215">
    <property type="component" value="Chromosome"/>
</dbReference>
<dbReference type="InterPro" id="IPR050955">
    <property type="entry name" value="Plant_Biomass_Hydrol_Est"/>
</dbReference>
<dbReference type="InterPro" id="IPR003140">
    <property type="entry name" value="PLipase/COase/thioEstase"/>
</dbReference>
<evidence type="ECO:0000256" key="2">
    <source>
        <dbReference type="SAM" id="Phobius"/>
    </source>
</evidence>
<keyword evidence="2" id="KW-0812">Transmembrane</keyword>
<dbReference type="AlphaFoldDB" id="A0A979G4L0"/>
<name>A0A979G4L0_CHIPD</name>
<organism evidence="4 5">
    <name type="scientific">Chitinophaga pinensis (strain ATCC 43595 / DSM 2588 / LMG 13176 / NBRC 15968 / NCIMB 11800 / UQM 2034)</name>
    <dbReference type="NCBI Taxonomy" id="485918"/>
    <lineage>
        <taxon>Bacteria</taxon>
        <taxon>Pseudomonadati</taxon>
        <taxon>Bacteroidota</taxon>
        <taxon>Chitinophagia</taxon>
        <taxon>Chitinophagales</taxon>
        <taxon>Chitinophagaceae</taxon>
        <taxon>Chitinophaga</taxon>
    </lineage>
</organism>
<dbReference type="KEGG" id="cpi:Cpin_3127"/>
<reference evidence="4 5" key="2">
    <citation type="journal article" date="2010" name="Stand. Genomic Sci.">
        <title>Complete genome sequence of Chitinophaga pinensis type strain (UQM 2034).</title>
        <authorList>
            <person name="Glavina Del Rio T."/>
            <person name="Abt B."/>
            <person name="Spring S."/>
            <person name="Lapidus A."/>
            <person name="Nolan M."/>
            <person name="Tice H."/>
            <person name="Copeland A."/>
            <person name="Cheng J.F."/>
            <person name="Chen F."/>
            <person name="Bruce D."/>
            <person name="Goodwin L."/>
            <person name="Pitluck S."/>
            <person name="Ivanova N."/>
            <person name="Mavromatis K."/>
            <person name="Mikhailova N."/>
            <person name="Pati A."/>
            <person name="Chen A."/>
            <person name="Palaniappan K."/>
            <person name="Land M."/>
            <person name="Hauser L."/>
            <person name="Chang Y.J."/>
            <person name="Jeffries C.D."/>
            <person name="Chain P."/>
            <person name="Saunders E."/>
            <person name="Detter J.C."/>
            <person name="Brettin T."/>
            <person name="Rohde M."/>
            <person name="Goker M."/>
            <person name="Bristow J."/>
            <person name="Eisen J.A."/>
            <person name="Markowitz V."/>
            <person name="Hugenholtz P."/>
            <person name="Kyrpides N.C."/>
            <person name="Klenk H.P."/>
            <person name="Lucas S."/>
        </authorList>
    </citation>
    <scope>NUCLEOTIDE SEQUENCE [LARGE SCALE GENOMIC DNA]</scope>
    <source>
        <strain evidence="5">ATCC 43595 / DSM 2588 / LMG 13176 / NBRC 15968 / NCIMB 11800 / UQM 2034</strain>
    </source>
</reference>
<protein>
    <submittedName>
        <fullName evidence="4">Phospholipase/Carboxylesterase</fullName>
    </submittedName>
</protein>
<keyword evidence="1" id="KW-0732">Signal</keyword>
<dbReference type="PANTHER" id="PTHR43037:SF1">
    <property type="entry name" value="BLL1128 PROTEIN"/>
    <property type="match status" value="1"/>
</dbReference>
<keyword evidence="2" id="KW-0472">Membrane</keyword>
<dbReference type="SUPFAM" id="SSF53474">
    <property type="entry name" value="alpha/beta-Hydrolases"/>
    <property type="match status" value="1"/>
</dbReference>